<dbReference type="PRINTS" id="PR01262">
    <property type="entry name" value="INNEXIN"/>
</dbReference>
<keyword evidence="8" id="KW-1133">Transmembrane helix</keyword>
<dbReference type="STRING" id="318479.A0A158Q618"/>
<dbReference type="InterPro" id="IPR000990">
    <property type="entry name" value="Innexin"/>
</dbReference>
<comment type="subcellular location">
    <subcellularLocation>
        <location evidence="1">Cell junction</location>
        <location evidence="1">Gap junction</location>
    </subcellularLocation>
    <subcellularLocation>
        <location evidence="2 12">Cell membrane</location>
        <topology evidence="2 12">Multi-pass membrane protein</topology>
    </subcellularLocation>
</comment>
<comment type="similarity">
    <text evidence="12">Belongs to the pannexin family.</text>
</comment>
<protein>
    <recommendedName>
        <fullName evidence="12">Innexin</fullName>
    </recommendedName>
</protein>
<organism evidence="14 16">
    <name type="scientific">Dracunculus medinensis</name>
    <name type="common">Guinea worm</name>
    <dbReference type="NCBI Taxonomy" id="318479"/>
    <lineage>
        <taxon>Eukaryota</taxon>
        <taxon>Metazoa</taxon>
        <taxon>Ecdysozoa</taxon>
        <taxon>Nematoda</taxon>
        <taxon>Chromadorea</taxon>
        <taxon>Rhabditida</taxon>
        <taxon>Spirurina</taxon>
        <taxon>Dracunculoidea</taxon>
        <taxon>Dracunculidae</taxon>
        <taxon>Dracunculus</taxon>
    </lineage>
</organism>
<keyword evidence="4" id="KW-1003">Cell membrane</keyword>
<sequence>MLTELSKCLANLRATHDEDAADRLNYFYTNFLLLTFAILLSAKQYVGEPLQCWVPAQFKSGWESYVESHCFIENTYFVRLDEKLPDDGKEREKRELIYYQWLPFILIFQAALCYSPRMIWKLMSNQSGMNLSNFMAMAYSTKKIGDRKNFSDLDYSPLVTRLEEHVTLAKGPQYTFWGLGILNDLIYNRHWSISGHFPRVTMCDVTVRELGNFHNWTVQCVLMDFKEVGVASDAQLKEFIDKRLKIDGITILRLMSDNCGDLVVAEITFQLWNLHNTCQNARSSFIRKFLDKLKPRYDDDIIDRCNYLVTNSILLICAVIVAAKQYVGEPLQCWVPAEFKSGWEQYVENYCFVENTYFVAISDDIPEVVETRNDQKIHYYQWVPFILMLQASLFMVPHTIWRMLNWQTGISFF</sequence>
<dbReference type="Proteomes" id="UP000038040">
    <property type="component" value="Unplaced"/>
</dbReference>
<dbReference type="OrthoDB" id="5867527at2759"/>
<gene>
    <name evidence="12" type="primary">inx</name>
    <name evidence="13" type="ORF">DME_LOCUS2715</name>
</gene>
<keyword evidence="5" id="KW-0812">Transmembrane</keyword>
<dbReference type="PROSITE" id="PS51013">
    <property type="entry name" value="PANNEXIN"/>
    <property type="match status" value="2"/>
</dbReference>
<evidence type="ECO:0000313" key="14">
    <source>
        <dbReference type="Proteomes" id="UP000038040"/>
    </source>
</evidence>
<name>A0A158Q618_DRAME</name>
<dbReference type="Proteomes" id="UP000274756">
    <property type="component" value="Unassembled WGS sequence"/>
</dbReference>
<keyword evidence="7" id="KW-0965">Cell junction</keyword>
<evidence type="ECO:0000256" key="11">
    <source>
        <dbReference type="ARBA" id="ARBA00023303"/>
    </source>
</evidence>
<evidence type="ECO:0000256" key="6">
    <source>
        <dbReference type="ARBA" id="ARBA00022868"/>
    </source>
</evidence>
<evidence type="ECO:0000313" key="15">
    <source>
        <dbReference type="Proteomes" id="UP000274756"/>
    </source>
</evidence>
<reference evidence="16" key="1">
    <citation type="submission" date="2016-04" db="UniProtKB">
        <authorList>
            <consortium name="WormBaseParasite"/>
        </authorList>
    </citation>
    <scope>IDENTIFICATION</scope>
</reference>
<evidence type="ECO:0000256" key="1">
    <source>
        <dbReference type="ARBA" id="ARBA00004610"/>
    </source>
</evidence>
<evidence type="ECO:0000256" key="12">
    <source>
        <dbReference type="RuleBase" id="RU010713"/>
    </source>
</evidence>
<evidence type="ECO:0000256" key="7">
    <source>
        <dbReference type="ARBA" id="ARBA00022949"/>
    </source>
</evidence>
<dbReference type="GO" id="GO:0005243">
    <property type="term" value="F:gap junction channel activity"/>
    <property type="evidence" value="ECO:0007669"/>
    <property type="project" value="TreeGrafter"/>
</dbReference>
<dbReference type="Pfam" id="PF00876">
    <property type="entry name" value="Innexin"/>
    <property type="match status" value="3"/>
</dbReference>
<dbReference type="PANTHER" id="PTHR11893:SF6">
    <property type="entry name" value="INNEXIN-16"/>
    <property type="match status" value="1"/>
</dbReference>
<evidence type="ECO:0000256" key="8">
    <source>
        <dbReference type="ARBA" id="ARBA00022989"/>
    </source>
</evidence>
<keyword evidence="3 12" id="KW-0813">Transport</keyword>
<keyword evidence="6" id="KW-0303">Gap junction</keyword>
<keyword evidence="15" id="KW-1185">Reference proteome</keyword>
<evidence type="ECO:0000313" key="13">
    <source>
        <dbReference type="EMBL" id="VDN52742.1"/>
    </source>
</evidence>
<dbReference type="WBParaSite" id="DME_0000885501-mRNA-1">
    <property type="protein sequence ID" value="DME_0000885501-mRNA-1"/>
    <property type="gene ID" value="DME_0000885501"/>
</dbReference>
<evidence type="ECO:0000256" key="9">
    <source>
        <dbReference type="ARBA" id="ARBA00023065"/>
    </source>
</evidence>
<dbReference type="EMBL" id="UYYG01000076">
    <property type="protein sequence ID" value="VDN52742.1"/>
    <property type="molecule type" value="Genomic_DNA"/>
</dbReference>
<keyword evidence="9 12" id="KW-0406">Ion transport</keyword>
<dbReference type="GO" id="GO:0005921">
    <property type="term" value="C:gap junction"/>
    <property type="evidence" value="ECO:0007669"/>
    <property type="project" value="UniProtKB-SubCell"/>
</dbReference>
<comment type="function">
    <text evidence="12">Structural component of the gap junctions.</text>
</comment>
<accession>A0A158Q618</accession>
<dbReference type="GO" id="GO:0034220">
    <property type="term" value="P:monoatomic ion transmembrane transport"/>
    <property type="evidence" value="ECO:0007669"/>
    <property type="project" value="UniProtKB-KW"/>
</dbReference>
<dbReference type="PANTHER" id="PTHR11893">
    <property type="entry name" value="INNEXIN"/>
    <property type="match status" value="1"/>
</dbReference>
<evidence type="ECO:0000256" key="4">
    <source>
        <dbReference type="ARBA" id="ARBA00022475"/>
    </source>
</evidence>
<proteinExistence type="inferred from homology"/>
<dbReference type="GO" id="GO:0005886">
    <property type="term" value="C:plasma membrane"/>
    <property type="evidence" value="ECO:0007669"/>
    <property type="project" value="UniProtKB-SubCell"/>
</dbReference>
<evidence type="ECO:0000313" key="16">
    <source>
        <dbReference type="WBParaSite" id="DME_0000885501-mRNA-1"/>
    </source>
</evidence>
<evidence type="ECO:0000256" key="3">
    <source>
        <dbReference type="ARBA" id="ARBA00022448"/>
    </source>
</evidence>
<evidence type="ECO:0000256" key="5">
    <source>
        <dbReference type="ARBA" id="ARBA00022692"/>
    </source>
</evidence>
<keyword evidence="10" id="KW-0472">Membrane</keyword>
<evidence type="ECO:0000256" key="10">
    <source>
        <dbReference type="ARBA" id="ARBA00023136"/>
    </source>
</evidence>
<reference evidence="13 15" key="2">
    <citation type="submission" date="2018-11" db="EMBL/GenBank/DDBJ databases">
        <authorList>
            <consortium name="Pathogen Informatics"/>
        </authorList>
    </citation>
    <scope>NUCLEOTIDE SEQUENCE [LARGE SCALE GENOMIC DNA]</scope>
</reference>
<dbReference type="AlphaFoldDB" id="A0A158Q618"/>
<evidence type="ECO:0000256" key="2">
    <source>
        <dbReference type="ARBA" id="ARBA00004651"/>
    </source>
</evidence>
<keyword evidence="11 12" id="KW-0407">Ion channel</keyword>